<organism evidence="1 2">
    <name type="scientific">Aspergillus violaceofuscus (strain CBS 115571)</name>
    <dbReference type="NCBI Taxonomy" id="1450538"/>
    <lineage>
        <taxon>Eukaryota</taxon>
        <taxon>Fungi</taxon>
        <taxon>Dikarya</taxon>
        <taxon>Ascomycota</taxon>
        <taxon>Pezizomycotina</taxon>
        <taxon>Eurotiomycetes</taxon>
        <taxon>Eurotiomycetidae</taxon>
        <taxon>Eurotiales</taxon>
        <taxon>Aspergillaceae</taxon>
        <taxon>Aspergillus</taxon>
    </lineage>
</organism>
<reference evidence="1 2" key="1">
    <citation type="submission" date="2018-02" db="EMBL/GenBank/DDBJ databases">
        <title>The genomes of Aspergillus section Nigri reveals drivers in fungal speciation.</title>
        <authorList>
            <consortium name="DOE Joint Genome Institute"/>
            <person name="Vesth T.C."/>
            <person name="Nybo J."/>
            <person name="Theobald S."/>
            <person name="Brandl J."/>
            <person name="Frisvad J.C."/>
            <person name="Nielsen K.F."/>
            <person name="Lyhne E.K."/>
            <person name="Kogle M.E."/>
            <person name="Kuo A."/>
            <person name="Riley R."/>
            <person name="Clum A."/>
            <person name="Nolan M."/>
            <person name="Lipzen A."/>
            <person name="Salamov A."/>
            <person name="Henrissat B."/>
            <person name="Wiebenga A."/>
            <person name="De vries R.P."/>
            <person name="Grigoriev I.V."/>
            <person name="Mortensen U.H."/>
            <person name="Andersen M.R."/>
            <person name="Baker S.E."/>
        </authorList>
    </citation>
    <scope>NUCLEOTIDE SEQUENCE [LARGE SCALE GENOMIC DNA]</scope>
    <source>
        <strain evidence="1 2">CBS 115571</strain>
    </source>
</reference>
<gene>
    <name evidence="1" type="ORF">BO99DRAFT_211141</name>
</gene>
<dbReference type="EMBL" id="KZ825164">
    <property type="protein sequence ID" value="PYI16792.1"/>
    <property type="molecule type" value="Genomic_DNA"/>
</dbReference>
<evidence type="ECO:0000313" key="1">
    <source>
        <dbReference type="EMBL" id="PYI16792.1"/>
    </source>
</evidence>
<evidence type="ECO:0000313" key="2">
    <source>
        <dbReference type="Proteomes" id="UP000249829"/>
    </source>
</evidence>
<proteinExistence type="predicted"/>
<dbReference type="AlphaFoldDB" id="A0A2V5H4A9"/>
<keyword evidence="2" id="KW-1185">Reference proteome</keyword>
<name>A0A2V5H4A9_ASPV1</name>
<sequence length="158" mass="17499">MAMRPISSELYRRQERYSLQTYDWRAKSACSQTKNTDHVALSPMQCNFRTLGSAGLRRNQFSTLYHPGAPGSLFVRPVRAEGAETRIPRTTASGVILDQLAMYETIGVSSFSPIPDDSRVSAFWLSPHPASSLVGCYTMDVRPSGAWSPLNVLDILSL</sequence>
<protein>
    <submittedName>
        <fullName evidence="1">Uncharacterized protein</fullName>
    </submittedName>
</protein>
<dbReference type="Proteomes" id="UP000249829">
    <property type="component" value="Unassembled WGS sequence"/>
</dbReference>
<accession>A0A2V5H4A9</accession>